<accession>T1K344</accession>
<evidence type="ECO:0000313" key="7">
    <source>
        <dbReference type="Proteomes" id="UP000015104"/>
    </source>
</evidence>
<reference evidence="6" key="2">
    <citation type="submission" date="2015-06" db="UniProtKB">
        <authorList>
            <consortium name="EnsemblMetazoa"/>
        </authorList>
    </citation>
    <scope>IDENTIFICATION</scope>
</reference>
<evidence type="ECO:0000313" key="6">
    <source>
        <dbReference type="EnsemblMetazoa" id="tetur04g07340.1"/>
    </source>
</evidence>
<protein>
    <recommendedName>
        <fullName evidence="5">RRM domain-containing protein</fullName>
    </recommendedName>
</protein>
<dbReference type="Pfam" id="PF00076">
    <property type="entry name" value="RRM_1"/>
    <property type="match status" value="2"/>
</dbReference>
<dbReference type="SMART" id="SM00360">
    <property type="entry name" value="RRM"/>
    <property type="match status" value="2"/>
</dbReference>
<dbReference type="EnsemblMetazoa" id="tetur04g07340.1">
    <property type="protein sequence ID" value="tetur04g07340.1"/>
    <property type="gene ID" value="tetur04g07340"/>
</dbReference>
<dbReference type="FunFam" id="3.30.70.330:FF:000169">
    <property type="entry name" value="protein alan shepard isoform X4"/>
    <property type="match status" value="1"/>
</dbReference>
<dbReference type="GO" id="GO:0003723">
    <property type="term" value="F:RNA binding"/>
    <property type="evidence" value="ECO:0007669"/>
    <property type="project" value="UniProtKB-UniRule"/>
</dbReference>
<dbReference type="InterPro" id="IPR035979">
    <property type="entry name" value="RBD_domain_sf"/>
</dbReference>
<dbReference type="CDD" id="cd12244">
    <property type="entry name" value="RRM2_MSSP"/>
    <property type="match status" value="1"/>
</dbReference>
<feature type="region of interest" description="Disordered" evidence="4">
    <location>
        <begin position="275"/>
        <end position="297"/>
    </location>
</feature>
<dbReference type="SUPFAM" id="SSF54928">
    <property type="entry name" value="RNA-binding domain, RBD"/>
    <property type="match status" value="2"/>
</dbReference>
<evidence type="ECO:0000256" key="3">
    <source>
        <dbReference type="PROSITE-ProRule" id="PRU00176"/>
    </source>
</evidence>
<feature type="domain" description="RRM" evidence="5">
    <location>
        <begin position="196"/>
        <end position="275"/>
    </location>
</feature>
<keyword evidence="1" id="KW-0677">Repeat</keyword>
<dbReference type="HOGENOM" id="CLU_016278_2_1_1"/>
<evidence type="ECO:0000256" key="2">
    <source>
        <dbReference type="ARBA" id="ARBA00022884"/>
    </source>
</evidence>
<dbReference type="EMBL" id="CAEY01001374">
    <property type="status" value="NOT_ANNOTATED_CDS"/>
    <property type="molecule type" value="Genomic_DNA"/>
</dbReference>
<sequence>MCSRMPTSSLPVSSSGTSGSSSSQGSTSGLGSSASSSSTSGVGGNGIGTINTPNAVDTSGNVNFVDQLSRTNLYIKGLTPNTTDKDLYGLCAPYGKIISTKAILDKNTNKCKGYGFVDFESPLSAETAVKHLQTRGVQAQMAKCTDTSRGKSTSVIASNSIANYAAVTSNSNAVASNYCSSVINPNRSPQQEQDPTNLYIANLPSYMTETELESMLVSFGSVISTRILRDNYNQPRGVGFARMESKEKCDMIIQHFNGKIIAGGKEPLLVKFADGGNKKKSQNKNEIRNREGGGASQPMTAAYAYPTDQSNINQNGVATAPMMPNMAAAAAAAGYHHHHHQRQYDRCAFVPNTAAAAAAAIQAAAATQWMHPGATQYHLVPPPAHMQSTTQVIPSQPIDTNALHFSTLMPQLSASMRQLQLSSHPYMAGTPAAAYAIAAASGALYAAQPGQVIQPVTLAEAGGANNPRSGTSSVAPNDELGQSNAAHHYQVCQPK</sequence>
<keyword evidence="7" id="KW-1185">Reference proteome</keyword>
<feature type="compositionally biased region" description="Polar residues" evidence="4">
    <location>
        <begin position="466"/>
        <end position="485"/>
    </location>
</feature>
<dbReference type="Gene3D" id="3.30.70.330">
    <property type="match status" value="2"/>
</dbReference>
<keyword evidence="2 3" id="KW-0694">RNA-binding</keyword>
<dbReference type="OrthoDB" id="271725at2759"/>
<feature type="compositionally biased region" description="Low complexity" evidence="4">
    <location>
        <begin position="1"/>
        <end position="40"/>
    </location>
</feature>
<evidence type="ECO:0000259" key="5">
    <source>
        <dbReference type="PROSITE" id="PS50102"/>
    </source>
</evidence>
<proteinExistence type="predicted"/>
<evidence type="ECO:0000256" key="4">
    <source>
        <dbReference type="SAM" id="MobiDB-lite"/>
    </source>
</evidence>
<feature type="domain" description="RRM" evidence="5">
    <location>
        <begin position="71"/>
        <end position="160"/>
    </location>
</feature>
<dbReference type="eggNOG" id="KOG4733">
    <property type="taxonomic scope" value="Eukaryota"/>
</dbReference>
<dbReference type="FunFam" id="3.30.70.330:FF:000012">
    <property type="entry name" value="RNA-binding motif, single-stranded-interacting protein 3 isoform 1"/>
    <property type="match status" value="1"/>
</dbReference>
<name>T1K344_TETUR</name>
<dbReference type="PROSITE" id="PS50102">
    <property type="entry name" value="RRM"/>
    <property type="match status" value="2"/>
</dbReference>
<feature type="region of interest" description="Disordered" evidence="4">
    <location>
        <begin position="1"/>
        <end position="46"/>
    </location>
</feature>
<reference evidence="7" key="1">
    <citation type="submission" date="2011-08" db="EMBL/GenBank/DDBJ databases">
        <authorList>
            <person name="Rombauts S."/>
        </authorList>
    </citation>
    <scope>NUCLEOTIDE SEQUENCE</scope>
    <source>
        <strain evidence="7">London</strain>
    </source>
</reference>
<evidence type="ECO:0000256" key="1">
    <source>
        <dbReference type="ARBA" id="ARBA00022737"/>
    </source>
</evidence>
<dbReference type="PANTHER" id="PTHR24012">
    <property type="entry name" value="RNA BINDING PROTEIN"/>
    <property type="match status" value="1"/>
</dbReference>
<dbReference type="CDD" id="cd12243">
    <property type="entry name" value="RRM1_MSSP"/>
    <property type="match status" value="1"/>
</dbReference>
<organism evidence="6 7">
    <name type="scientific">Tetranychus urticae</name>
    <name type="common">Two-spotted spider mite</name>
    <dbReference type="NCBI Taxonomy" id="32264"/>
    <lineage>
        <taxon>Eukaryota</taxon>
        <taxon>Metazoa</taxon>
        <taxon>Ecdysozoa</taxon>
        <taxon>Arthropoda</taxon>
        <taxon>Chelicerata</taxon>
        <taxon>Arachnida</taxon>
        <taxon>Acari</taxon>
        <taxon>Acariformes</taxon>
        <taxon>Trombidiformes</taxon>
        <taxon>Prostigmata</taxon>
        <taxon>Eleutherengona</taxon>
        <taxon>Raphignathae</taxon>
        <taxon>Tetranychoidea</taxon>
        <taxon>Tetranychidae</taxon>
        <taxon>Tetranychus</taxon>
    </lineage>
</organism>
<feature type="region of interest" description="Disordered" evidence="4">
    <location>
        <begin position="463"/>
        <end position="495"/>
    </location>
</feature>
<dbReference type="InterPro" id="IPR000504">
    <property type="entry name" value="RRM_dom"/>
</dbReference>
<dbReference type="Proteomes" id="UP000015104">
    <property type="component" value="Unassembled WGS sequence"/>
</dbReference>
<dbReference type="InterPro" id="IPR012677">
    <property type="entry name" value="Nucleotide-bd_a/b_plait_sf"/>
</dbReference>
<dbReference type="STRING" id="32264.T1K344"/>
<dbReference type="AlphaFoldDB" id="T1K344"/>
<gene>
    <name evidence="6" type="primary">107359894</name>
</gene>